<evidence type="ECO:0000259" key="1">
    <source>
        <dbReference type="Pfam" id="PF01833"/>
    </source>
</evidence>
<dbReference type="Pfam" id="PF01833">
    <property type="entry name" value="TIG"/>
    <property type="match status" value="1"/>
</dbReference>
<accession>A0A8C6YFA0</accession>
<feature type="domain" description="IPT/TIG" evidence="1">
    <location>
        <begin position="31"/>
        <end position="80"/>
    </location>
</feature>
<dbReference type="Ensembl" id="ENSNNAT00000030628.1">
    <property type="protein sequence ID" value="ENSNNAP00000029207.1"/>
    <property type="gene ID" value="ENSNNAG00000018745.1"/>
</dbReference>
<sequence>MLYLCYSFLLVKWYKSNKCCPGSQTSLDTEMTGLNLGISKNEVRAFIGNSVCTVKTLTLTHLYCEPPLQPPQPFNTSSVLPEFIVSSIQYNTVLID</sequence>
<reference evidence="2" key="2">
    <citation type="submission" date="2025-09" db="UniProtKB">
        <authorList>
            <consortium name="Ensembl"/>
        </authorList>
    </citation>
    <scope>IDENTIFICATION</scope>
</reference>
<dbReference type="Proteomes" id="UP000694559">
    <property type="component" value="Unplaced"/>
</dbReference>
<organism evidence="2 3">
    <name type="scientific">Naja naja</name>
    <name type="common">Indian cobra</name>
    <dbReference type="NCBI Taxonomy" id="35670"/>
    <lineage>
        <taxon>Eukaryota</taxon>
        <taxon>Metazoa</taxon>
        <taxon>Chordata</taxon>
        <taxon>Craniata</taxon>
        <taxon>Vertebrata</taxon>
        <taxon>Euteleostomi</taxon>
        <taxon>Lepidosauria</taxon>
        <taxon>Squamata</taxon>
        <taxon>Bifurcata</taxon>
        <taxon>Unidentata</taxon>
        <taxon>Episquamata</taxon>
        <taxon>Toxicofera</taxon>
        <taxon>Serpentes</taxon>
        <taxon>Colubroidea</taxon>
        <taxon>Elapidae</taxon>
        <taxon>Elapinae</taxon>
        <taxon>Naja</taxon>
    </lineage>
</organism>
<reference evidence="2" key="1">
    <citation type="submission" date="2025-08" db="UniProtKB">
        <authorList>
            <consortium name="Ensembl"/>
        </authorList>
    </citation>
    <scope>IDENTIFICATION</scope>
</reference>
<keyword evidence="3" id="KW-1185">Reference proteome</keyword>
<dbReference type="GeneTree" id="ENSGT01120000272387"/>
<name>A0A8C6YFA0_NAJNA</name>
<evidence type="ECO:0000313" key="2">
    <source>
        <dbReference type="Ensembl" id="ENSNNAP00000029207.1"/>
    </source>
</evidence>
<protein>
    <recommendedName>
        <fullName evidence="1">IPT/TIG domain-containing protein</fullName>
    </recommendedName>
</protein>
<dbReference type="OrthoDB" id="9852778at2759"/>
<dbReference type="InterPro" id="IPR002909">
    <property type="entry name" value="IPT_dom"/>
</dbReference>
<proteinExistence type="predicted"/>
<evidence type="ECO:0000313" key="3">
    <source>
        <dbReference type="Proteomes" id="UP000694559"/>
    </source>
</evidence>
<dbReference type="AlphaFoldDB" id="A0A8C6YFA0"/>